<dbReference type="GO" id="GO:0106274">
    <property type="term" value="F:NAD+-protein-arginine ADP-ribosyltransferase activity"/>
    <property type="evidence" value="ECO:0007669"/>
    <property type="project" value="UniProtKB-EC"/>
</dbReference>
<evidence type="ECO:0000313" key="11">
    <source>
        <dbReference type="Proteomes" id="UP000594342"/>
    </source>
</evidence>
<dbReference type="PROSITE" id="PS50297">
    <property type="entry name" value="ANK_REP_REGION"/>
    <property type="match status" value="1"/>
</dbReference>
<evidence type="ECO:0000256" key="7">
    <source>
        <dbReference type="ARBA" id="ARBA00023043"/>
    </source>
</evidence>
<sequence length="1498" mass="168225">MSDNESDAQCPVEVPEHLKCPISLTLLEDPITIPCCGRAFSRTSLQVEIGKRKICPVCFTNLPTFDPNTAPKAVTVQGTIDAFIEEHDGNIEDFVPDKSKIEKPIWHIDLIRVPNTGVSLREIAQLRITNENKKFSFKTLLITVVDESGSMGGNPITQVKFSLDRIVDSAYANQNVVCHVVGYDTSAQSFFIDVAQTKDVNYAKVAKIGRGGGTSFSCAFDEIIRIIENMRYSPVNNLNDISDLVIVFMTDGQDCTVGNERMKMVAKLSESIKKVWIKPFTVHTVGFSQGHDMTFLQALANAGTLKGAYRFADPSEDNDSLSVKIASIVRSVMGGASAPVELHPYRGSGKIVDGVENLDFKSLPIMGGDNGCFWIDVTDAVRASPEERTRTQFLYTIKLNGYADQVIDLSNIFADLDDDDEKTEIIGVVKDKSPEQIKNVEYAWYSFQMDRIASELYELNSETSILPKDGSVPLSRQIHLELLNSRTKALSLRVSADTPEFTRLTGLIETLNTLRKGVSVDKMKLADQISEGRFKTESTQKTVSTNQRASVQQYTPSNYVVQSTVFASLWETHDISVVRRVVKDGVDESSMKVIQMLFWSPFSVIEKWINSSSDDVITSFRDGSGSNLLITACSIGRTRVVEALNKKGLFTGSETNTLGETAFDRCLLFGHWKCYDIIRKMAFADVSSFVKKDPYKMFRTCIYNKFYQTASRIVKEKLVVIDDEMVNSSPSHATQWLTAHSNIEIDIETAVIKGIYDIVEDKISKSVTGKLDWKKFERILNKPKIEHVQIFELLLRNKLLDPDQVYEIENPTVDRKEGDDATEITWPLFVACENGDMNMFNLLMNYVSKESISRQNKKGGYCLWIASCNKHIDIVSRLITEGADPNMVNSKGENAIVPACQKSAVSVVELLLVAGARLDLYNRERDNPFLLCCRIGQHVILEMFLQRLSASELDDIHNQYAKIDGFNPLHASTELNRVECIKVCHRYRANLEWRTTETNEIIPGATALHLASFYNNVDSLRVLIELGADVTAITSVGGYNCMHIAVRRGHMRVVGYLMTLSAKVRDSLLQQRDFDGRTPGYYAQISGNEEIYQEYFCNRLTTFMEKLLYAPDDVVKACSDKIVKYGETPGVYEYRNYVDADVGRGSSLLSLATINRANGVENLLLQIGADAKHRDDYGVTPQFWRALIQNTDSSLIDVDTRMMLERVYKIRDMTTQNKVLLGTPSKAPLMLDSGAGGGTLVSTALTPFVKMNDGFNTNVDQTVIKMLQRSGFMEQSLLGFVDKLKSGKNFPDGKECLEYILWDTRLHMIRLVATGENNLNPVQIMALYLYSTNKNIFEQVNKTLTKWDSSASSVWQPFIFTIYQALSKLPAFEGEVYRTVDWKFDPEFYKIGATLSWSTFSICSKEYSSCVDSIKRDKGVVFIVKSKTGRDISRYSKTPVDQDVIFAPGTNFVVTNYYQANQIALGQANIRSTTFKIREKDIQNAVEGRCIIIELQEC</sequence>
<dbReference type="GO" id="GO:0004842">
    <property type="term" value="F:ubiquitin-protein transferase activity"/>
    <property type="evidence" value="ECO:0007669"/>
    <property type="project" value="InterPro"/>
</dbReference>
<dbReference type="PANTHER" id="PTHR24123">
    <property type="entry name" value="ANKYRIN REPEAT-CONTAINING"/>
    <property type="match status" value="1"/>
</dbReference>
<dbReference type="Gene3D" id="3.90.176.10">
    <property type="entry name" value="Toxin ADP-ribosyltransferase, Chain A, domain 1"/>
    <property type="match status" value="1"/>
</dbReference>
<comment type="similarity">
    <text evidence="1">Belongs to the Arg-specific ADP-ribosyltransferase family.</text>
</comment>
<dbReference type="Gene3D" id="3.40.50.410">
    <property type="entry name" value="von Willebrand factor, type A domain"/>
    <property type="match status" value="1"/>
</dbReference>
<reference evidence="10 11" key="1">
    <citation type="submission" date="2018-10" db="EMBL/GenBank/DDBJ databases">
        <authorList>
            <consortium name="IHU Genomes"/>
        </authorList>
    </citation>
    <scope>NUCLEOTIDE SEQUENCE [LARGE SCALE GENOMIC DNA]</scope>
    <source>
        <strain evidence="10 11">A1</strain>
    </source>
</reference>
<evidence type="ECO:0000256" key="1">
    <source>
        <dbReference type="ARBA" id="ARBA00009558"/>
    </source>
</evidence>
<keyword evidence="11" id="KW-1185">Reference proteome</keyword>
<feature type="domain" description="VWFA" evidence="9">
    <location>
        <begin position="140"/>
        <end position="332"/>
    </location>
</feature>
<dbReference type="SMART" id="SM00248">
    <property type="entry name" value="ANK"/>
    <property type="match status" value="8"/>
</dbReference>
<dbReference type="Pfam" id="PF01129">
    <property type="entry name" value="ART"/>
    <property type="match status" value="1"/>
</dbReference>
<dbReference type="PROSITE" id="PS50088">
    <property type="entry name" value="ANK_REPEAT"/>
    <property type="match status" value="3"/>
</dbReference>
<dbReference type="SUPFAM" id="SSF57850">
    <property type="entry name" value="RING/U-box"/>
    <property type="match status" value="1"/>
</dbReference>
<dbReference type="SMART" id="SM00327">
    <property type="entry name" value="VWA"/>
    <property type="match status" value="1"/>
</dbReference>
<protein>
    <recommendedName>
        <fullName evidence="2">NAD(+)--protein-arginine ADP-ribosyltransferase</fullName>
        <ecNumber evidence="2">2.4.2.31</ecNumber>
    </recommendedName>
</protein>
<dbReference type="Pfam" id="PF04564">
    <property type="entry name" value="U-box"/>
    <property type="match status" value="1"/>
</dbReference>
<keyword evidence="7" id="KW-0040">ANK repeat</keyword>
<name>A0A5K0U748_9VIRU</name>
<dbReference type="InterPro" id="IPR036465">
    <property type="entry name" value="vWFA_dom_sf"/>
</dbReference>
<dbReference type="GO" id="GO:0016779">
    <property type="term" value="F:nucleotidyltransferase activity"/>
    <property type="evidence" value="ECO:0007669"/>
    <property type="project" value="UniProtKB-KW"/>
</dbReference>
<dbReference type="InterPro" id="IPR051165">
    <property type="entry name" value="Multifunctional_ANK_Repeat"/>
</dbReference>
<dbReference type="PANTHER" id="PTHR24123:SF141">
    <property type="entry name" value="ANKYRIN 2, ISOFORM U"/>
    <property type="match status" value="1"/>
</dbReference>
<evidence type="ECO:0000256" key="6">
    <source>
        <dbReference type="ARBA" id="ARBA00022737"/>
    </source>
</evidence>
<gene>
    <name evidence="10" type="ORF">YASMINEVIRUS_88</name>
</gene>
<evidence type="ECO:0000256" key="3">
    <source>
        <dbReference type="ARBA" id="ARBA00022676"/>
    </source>
</evidence>
<comment type="catalytic activity">
    <reaction evidence="8">
        <text>L-arginyl-[protein] + NAD(+) = N(omega)-(ADP-D-ribosyl)-L-arginyl-[protein] + nicotinamide + H(+)</text>
        <dbReference type="Rhea" id="RHEA:19149"/>
        <dbReference type="Rhea" id="RHEA-COMP:10532"/>
        <dbReference type="Rhea" id="RHEA-COMP:15087"/>
        <dbReference type="ChEBI" id="CHEBI:15378"/>
        <dbReference type="ChEBI" id="CHEBI:17154"/>
        <dbReference type="ChEBI" id="CHEBI:29965"/>
        <dbReference type="ChEBI" id="CHEBI:57540"/>
        <dbReference type="ChEBI" id="CHEBI:142554"/>
        <dbReference type="EC" id="2.4.2.31"/>
    </reaction>
</comment>
<dbReference type="Gene3D" id="1.25.40.20">
    <property type="entry name" value="Ankyrin repeat-containing domain"/>
    <property type="match status" value="2"/>
</dbReference>
<dbReference type="PROSITE" id="PS50234">
    <property type="entry name" value="VWFA"/>
    <property type="match status" value="1"/>
</dbReference>
<dbReference type="EMBL" id="UPSH01000001">
    <property type="protein sequence ID" value="VBB17625.1"/>
    <property type="molecule type" value="Genomic_DNA"/>
</dbReference>
<evidence type="ECO:0000256" key="8">
    <source>
        <dbReference type="ARBA" id="ARBA00047597"/>
    </source>
</evidence>
<evidence type="ECO:0000313" key="10">
    <source>
        <dbReference type="EMBL" id="VBB17625.1"/>
    </source>
</evidence>
<dbReference type="Pfam" id="PF00092">
    <property type="entry name" value="VWA"/>
    <property type="match status" value="1"/>
</dbReference>
<dbReference type="Pfam" id="PF12796">
    <property type="entry name" value="Ank_2"/>
    <property type="match status" value="2"/>
</dbReference>
<dbReference type="InterPro" id="IPR003613">
    <property type="entry name" value="Ubox_domain"/>
</dbReference>
<dbReference type="InterPro" id="IPR013083">
    <property type="entry name" value="Znf_RING/FYVE/PHD"/>
</dbReference>
<dbReference type="InterPro" id="IPR002110">
    <property type="entry name" value="Ankyrin_rpt"/>
</dbReference>
<dbReference type="InterPro" id="IPR000768">
    <property type="entry name" value="ART"/>
</dbReference>
<keyword evidence="6" id="KW-0677">Repeat</keyword>
<evidence type="ECO:0000256" key="4">
    <source>
        <dbReference type="ARBA" id="ARBA00022679"/>
    </source>
</evidence>
<dbReference type="SUPFAM" id="SSF56399">
    <property type="entry name" value="ADP-ribosylation"/>
    <property type="match status" value="1"/>
</dbReference>
<organism evidence="10 11">
    <name type="scientific">Yasminevirus sp. GU-2018</name>
    <dbReference type="NCBI Taxonomy" id="2420051"/>
    <lineage>
        <taxon>Viruses</taxon>
        <taxon>Varidnaviria</taxon>
        <taxon>Bamfordvirae</taxon>
        <taxon>Nucleocytoviricota</taxon>
        <taxon>Megaviricetes</taxon>
        <taxon>Imitervirales</taxon>
        <taxon>Mimiviridae</taxon>
        <taxon>Klosneuvirinae</taxon>
        <taxon>Yasminevirus</taxon>
        <taxon>Yasminevirus saudimassiliense</taxon>
    </lineage>
</organism>
<dbReference type="InterPro" id="IPR002035">
    <property type="entry name" value="VWF_A"/>
</dbReference>
<evidence type="ECO:0000256" key="5">
    <source>
        <dbReference type="ARBA" id="ARBA00022695"/>
    </source>
</evidence>
<keyword evidence="4" id="KW-0808">Transferase</keyword>
<dbReference type="Proteomes" id="UP000594342">
    <property type="component" value="Unassembled WGS sequence"/>
</dbReference>
<dbReference type="GO" id="GO:0016567">
    <property type="term" value="P:protein ubiquitination"/>
    <property type="evidence" value="ECO:0007669"/>
    <property type="project" value="InterPro"/>
</dbReference>
<dbReference type="CDD" id="cd00198">
    <property type="entry name" value="vWFA"/>
    <property type="match status" value="1"/>
</dbReference>
<dbReference type="PROSITE" id="PS51996">
    <property type="entry name" value="TR_MART"/>
    <property type="match status" value="1"/>
</dbReference>
<dbReference type="SUPFAM" id="SSF53300">
    <property type="entry name" value="vWA-like"/>
    <property type="match status" value="1"/>
</dbReference>
<dbReference type="Gene3D" id="3.30.40.10">
    <property type="entry name" value="Zinc/RING finger domain, C3HC4 (zinc finger)"/>
    <property type="match status" value="1"/>
</dbReference>
<comment type="caution">
    <text evidence="10">The sequence shown here is derived from an EMBL/GenBank/DDBJ whole genome shotgun (WGS) entry which is preliminary data.</text>
</comment>
<dbReference type="SUPFAM" id="SSF48403">
    <property type="entry name" value="Ankyrin repeat"/>
    <property type="match status" value="1"/>
</dbReference>
<accession>A0A5K0U748</accession>
<evidence type="ECO:0000259" key="9">
    <source>
        <dbReference type="PROSITE" id="PS50234"/>
    </source>
</evidence>
<dbReference type="EC" id="2.4.2.31" evidence="2"/>
<proteinExistence type="inferred from homology"/>
<keyword evidence="5" id="KW-0548">Nucleotidyltransferase</keyword>
<keyword evidence="3" id="KW-0328">Glycosyltransferase</keyword>
<dbReference type="InterPro" id="IPR036770">
    <property type="entry name" value="Ankyrin_rpt-contain_sf"/>
</dbReference>
<evidence type="ECO:0000256" key="2">
    <source>
        <dbReference type="ARBA" id="ARBA00012031"/>
    </source>
</evidence>